<reference evidence="2" key="1">
    <citation type="journal article" date="2017" name="Elife">
        <title>The kinetoplastid-infecting Bodo saltans virus (BsV), a window into the most abundant giant viruses in the sea.</title>
        <authorList>
            <person name="Deeg C.M."/>
            <person name="Chow C.-E.T."/>
            <person name="Suttle C.A."/>
        </authorList>
    </citation>
    <scope>NUCLEOTIDE SEQUENCE</scope>
    <source>
        <strain evidence="2">NG1</strain>
    </source>
</reference>
<dbReference type="Proteomes" id="UP000240325">
    <property type="component" value="Segment"/>
</dbReference>
<sequence>MIFLFIFIYFFYKINDNTYFFQFLSFSKKLNFMHIMCATCNTYNTYKLYYIILMGNCISDPKFDIIIKNIEDIDYVYETILTTVNLFSELYSKRVVDKKYIEMYKNYIETCNTIKKIKINSDALFKELRAKDDNYNSFFGSPYAKGELDNALSNTEKYKNDIHDLQTKIIEFMSNLRKCYEEKNTIQSEQQEKNTIQSEQPEKNTIPVEQPKKNTIPVKQQEKNKKKVKLNDIDIDVELDNDIK</sequence>
<name>A0A2H4UW14_9VIRU</name>
<evidence type="ECO:0000256" key="1">
    <source>
        <dbReference type="SAM" id="MobiDB-lite"/>
    </source>
</evidence>
<feature type="region of interest" description="Disordered" evidence="1">
    <location>
        <begin position="186"/>
        <end position="227"/>
    </location>
</feature>
<keyword evidence="3" id="KW-1185">Reference proteome</keyword>
<evidence type="ECO:0000313" key="2">
    <source>
        <dbReference type="EMBL" id="ATZ81025.1"/>
    </source>
</evidence>
<evidence type="ECO:0000313" key="3">
    <source>
        <dbReference type="Proteomes" id="UP000240325"/>
    </source>
</evidence>
<proteinExistence type="predicted"/>
<protein>
    <submittedName>
        <fullName evidence="2">Polyhydroxyalkanoic acid synthase PhaR subunit</fullName>
    </submittedName>
</protein>
<accession>A0A2H4UW14</accession>
<feature type="compositionally biased region" description="Polar residues" evidence="1">
    <location>
        <begin position="186"/>
        <end position="199"/>
    </location>
</feature>
<organism evidence="2">
    <name type="scientific">Bodo saltans virus</name>
    <dbReference type="NCBI Taxonomy" id="2024608"/>
    <lineage>
        <taxon>Viruses</taxon>
        <taxon>Varidnaviria</taxon>
        <taxon>Bamfordvirae</taxon>
        <taxon>Nucleocytoviricota</taxon>
        <taxon>Megaviricetes</taxon>
        <taxon>Imitervirales</taxon>
        <taxon>Mimiviridae</taxon>
        <taxon>Klosneuvirinae</taxon>
        <taxon>Theiavirus</taxon>
        <taxon>Theiavirus salishense</taxon>
    </lineage>
</organism>
<gene>
    <name evidence="2" type="ORF">BMW23_0980</name>
</gene>
<dbReference type="EMBL" id="MF782455">
    <property type="protein sequence ID" value="ATZ81025.1"/>
    <property type="molecule type" value="Genomic_DNA"/>
</dbReference>